<dbReference type="EMBL" id="FP929132">
    <property type="protein sequence ID" value="CBX97818.1"/>
    <property type="molecule type" value="Genomic_DNA"/>
</dbReference>
<evidence type="ECO:0000313" key="1">
    <source>
        <dbReference type="EMBL" id="CBX97818.1"/>
    </source>
</evidence>
<organism evidence="2">
    <name type="scientific">Leptosphaeria maculans (strain JN3 / isolate v23.1.3 / race Av1-4-5-6-7-8)</name>
    <name type="common">Blackleg fungus</name>
    <name type="synonym">Phoma lingam</name>
    <dbReference type="NCBI Taxonomy" id="985895"/>
    <lineage>
        <taxon>Eukaryota</taxon>
        <taxon>Fungi</taxon>
        <taxon>Dikarya</taxon>
        <taxon>Ascomycota</taxon>
        <taxon>Pezizomycotina</taxon>
        <taxon>Dothideomycetes</taxon>
        <taxon>Pleosporomycetidae</taxon>
        <taxon>Pleosporales</taxon>
        <taxon>Pleosporineae</taxon>
        <taxon>Leptosphaeriaceae</taxon>
        <taxon>Plenodomus</taxon>
        <taxon>Plenodomus lingam/Leptosphaeria maculans species complex</taxon>
    </lineage>
</organism>
<dbReference type="AlphaFoldDB" id="E5A2M2"/>
<dbReference type="InParanoid" id="E5A2M2"/>
<name>E5A2M2_LEPMJ</name>
<accession>E5A2M2</accession>
<dbReference type="HOGENOM" id="CLU_3384928_0_0_1"/>
<dbReference type="Proteomes" id="UP000002668">
    <property type="component" value="Genome"/>
</dbReference>
<keyword evidence="2" id="KW-1185">Reference proteome</keyword>
<sequence>MGWPHAVAPALNRIQAAIGVCSRRRQKQPDTST</sequence>
<dbReference type="VEuPathDB" id="FungiDB:LEMA_uP092270.1"/>
<gene>
    <name evidence="1" type="ORF">LEMA_uP092270.1</name>
</gene>
<evidence type="ECO:0000313" key="2">
    <source>
        <dbReference type="Proteomes" id="UP000002668"/>
    </source>
</evidence>
<reference evidence="2" key="1">
    <citation type="journal article" date="2011" name="Nat. Commun.">
        <title>Effector diversification within compartments of the Leptosphaeria maculans genome affected by Repeat-Induced Point mutations.</title>
        <authorList>
            <person name="Rouxel T."/>
            <person name="Grandaubert J."/>
            <person name="Hane J.K."/>
            <person name="Hoede C."/>
            <person name="van de Wouw A.P."/>
            <person name="Couloux A."/>
            <person name="Dominguez V."/>
            <person name="Anthouard V."/>
            <person name="Bally P."/>
            <person name="Bourras S."/>
            <person name="Cozijnsen A.J."/>
            <person name="Ciuffetti L.M."/>
            <person name="Degrave A."/>
            <person name="Dilmaghani A."/>
            <person name="Duret L."/>
            <person name="Fudal I."/>
            <person name="Goodwin S.B."/>
            <person name="Gout L."/>
            <person name="Glaser N."/>
            <person name="Linglin J."/>
            <person name="Kema G.H.J."/>
            <person name="Lapalu N."/>
            <person name="Lawrence C.B."/>
            <person name="May K."/>
            <person name="Meyer M."/>
            <person name="Ollivier B."/>
            <person name="Poulain J."/>
            <person name="Schoch C.L."/>
            <person name="Simon A."/>
            <person name="Spatafora J.W."/>
            <person name="Stachowiak A."/>
            <person name="Turgeon B.G."/>
            <person name="Tyler B.M."/>
            <person name="Vincent D."/>
            <person name="Weissenbach J."/>
            <person name="Amselem J."/>
            <person name="Quesneville H."/>
            <person name="Oliver R.P."/>
            <person name="Wincker P."/>
            <person name="Balesdent M.-H."/>
            <person name="Howlett B.J."/>
        </authorList>
    </citation>
    <scope>NUCLEOTIDE SEQUENCE [LARGE SCALE GENOMIC DNA]</scope>
    <source>
        <strain evidence="2">JN3 / isolate v23.1.3 / race Av1-4-5-6-7-8</strain>
    </source>
</reference>
<protein>
    <submittedName>
        <fullName evidence="1">Predicted protein</fullName>
    </submittedName>
</protein>
<proteinExistence type="predicted"/>